<feature type="region of interest" description="Disordered" evidence="1">
    <location>
        <begin position="96"/>
        <end position="139"/>
    </location>
</feature>
<evidence type="ECO:0000313" key="2">
    <source>
        <dbReference type="EMBL" id="OBZ68010.1"/>
    </source>
</evidence>
<organism evidence="2 3">
    <name type="scientific">Grifola frondosa</name>
    <name type="common">Maitake</name>
    <name type="synonym">Polyporus frondosus</name>
    <dbReference type="NCBI Taxonomy" id="5627"/>
    <lineage>
        <taxon>Eukaryota</taxon>
        <taxon>Fungi</taxon>
        <taxon>Dikarya</taxon>
        <taxon>Basidiomycota</taxon>
        <taxon>Agaricomycotina</taxon>
        <taxon>Agaricomycetes</taxon>
        <taxon>Polyporales</taxon>
        <taxon>Grifolaceae</taxon>
        <taxon>Grifola</taxon>
    </lineage>
</organism>
<proteinExistence type="predicted"/>
<dbReference type="STRING" id="5627.A0A1C7LTK5"/>
<protein>
    <submittedName>
        <fullName evidence="2">Uncharacterized protein</fullName>
    </submittedName>
</protein>
<feature type="region of interest" description="Disordered" evidence="1">
    <location>
        <begin position="1"/>
        <end position="44"/>
    </location>
</feature>
<evidence type="ECO:0000313" key="3">
    <source>
        <dbReference type="Proteomes" id="UP000092993"/>
    </source>
</evidence>
<gene>
    <name evidence="2" type="ORF">A0H81_11714</name>
</gene>
<name>A0A1C7LTK5_GRIFR</name>
<reference evidence="2 3" key="1">
    <citation type="submission" date="2016-03" db="EMBL/GenBank/DDBJ databases">
        <title>Whole genome sequencing of Grifola frondosa 9006-11.</title>
        <authorList>
            <person name="Min B."/>
            <person name="Park H."/>
            <person name="Kim J.-G."/>
            <person name="Cho H."/>
            <person name="Oh Y.-L."/>
            <person name="Kong W.-S."/>
            <person name="Choi I.-G."/>
        </authorList>
    </citation>
    <scope>NUCLEOTIDE SEQUENCE [LARGE SCALE GENOMIC DNA]</scope>
    <source>
        <strain evidence="2 3">9006-11</strain>
    </source>
</reference>
<evidence type="ECO:0000256" key="1">
    <source>
        <dbReference type="SAM" id="MobiDB-lite"/>
    </source>
</evidence>
<dbReference type="Proteomes" id="UP000092993">
    <property type="component" value="Unassembled WGS sequence"/>
</dbReference>
<dbReference type="AlphaFoldDB" id="A0A1C7LTK5"/>
<dbReference type="EMBL" id="LUGG01000022">
    <property type="protein sequence ID" value="OBZ68010.1"/>
    <property type="molecule type" value="Genomic_DNA"/>
</dbReference>
<accession>A0A1C7LTK5</accession>
<comment type="caution">
    <text evidence="2">The sequence shown here is derived from an EMBL/GenBank/DDBJ whole genome shotgun (WGS) entry which is preliminary data.</text>
</comment>
<keyword evidence="3" id="KW-1185">Reference proteome</keyword>
<sequence>MSPKKKVRVAAGQSSLDNFFGTSSSRDSQNGSPEGKSKQENAAVQFPSDEAYAWALAKEDGLDLDMLRRLEKAESMKTLSLQSAEVIDVDLLDDGQSAHAGPSTRAARSIERSIHEPLSMNQATGSSEPPPVNVKTTPRPIFSSVGIVRNSNLHRTRHRSSKLRLGYR</sequence>
<feature type="compositionally biased region" description="Polar residues" evidence="1">
    <location>
        <begin position="12"/>
        <end position="32"/>
    </location>
</feature>